<protein>
    <submittedName>
        <fullName evidence="3">Site-specific recombinase, phage integrase family</fullName>
    </submittedName>
</protein>
<proteinExistence type="predicted"/>
<feature type="domain" description="Tyr recombinase" evidence="2">
    <location>
        <begin position="1"/>
        <end position="119"/>
    </location>
</feature>
<dbReference type="InterPro" id="IPR002104">
    <property type="entry name" value="Integrase_catalytic"/>
</dbReference>
<evidence type="ECO:0000259" key="2">
    <source>
        <dbReference type="PROSITE" id="PS51898"/>
    </source>
</evidence>
<dbReference type="GO" id="GO:0006310">
    <property type="term" value="P:DNA recombination"/>
    <property type="evidence" value="ECO:0007669"/>
    <property type="project" value="UniProtKB-KW"/>
</dbReference>
<evidence type="ECO:0000313" key="4">
    <source>
        <dbReference type="Proteomes" id="UP000003793"/>
    </source>
</evidence>
<evidence type="ECO:0000256" key="1">
    <source>
        <dbReference type="ARBA" id="ARBA00023172"/>
    </source>
</evidence>
<dbReference type="EMBL" id="ABVR01000041">
    <property type="protein sequence ID" value="EEG89497.1"/>
    <property type="molecule type" value="Genomic_DNA"/>
</dbReference>
<dbReference type="InterPro" id="IPR011010">
    <property type="entry name" value="DNA_brk_join_enz"/>
</dbReference>
<dbReference type="HOGENOM" id="CLU_2117880_0_0_9"/>
<dbReference type="Proteomes" id="UP000003793">
    <property type="component" value="Unassembled WGS sequence"/>
</dbReference>
<dbReference type="SUPFAM" id="SSF56349">
    <property type="entry name" value="DNA breaking-rejoining enzymes"/>
    <property type="match status" value="1"/>
</dbReference>
<organism evidence="3 4">
    <name type="scientific">Coprococcus comes ATCC 27758</name>
    <dbReference type="NCBI Taxonomy" id="470146"/>
    <lineage>
        <taxon>Bacteria</taxon>
        <taxon>Bacillati</taxon>
        <taxon>Bacillota</taxon>
        <taxon>Clostridia</taxon>
        <taxon>Lachnospirales</taxon>
        <taxon>Lachnospiraceae</taxon>
        <taxon>Coprococcus</taxon>
    </lineage>
</organism>
<dbReference type="InterPro" id="IPR013762">
    <property type="entry name" value="Integrase-like_cat_sf"/>
</dbReference>
<dbReference type="CDD" id="cd01189">
    <property type="entry name" value="INT_ICEBs1_C_like"/>
    <property type="match status" value="1"/>
</dbReference>
<sequence>MASLELKDKMNWDYFILLIAKTGMRFSELIKHLPEDKPIFVDGAVYNSTVNNILARHCKECNIPVISIRGLRHTHASLLLFTGVSIASVARRLGHSSMTTTQKTYLHIIQELENKDIDLVMRSLSSLS</sequence>
<reference evidence="3 4" key="1">
    <citation type="submission" date="2009-02" db="EMBL/GenBank/DDBJ databases">
        <authorList>
            <person name="Fulton L."/>
            <person name="Clifton S."/>
            <person name="Fulton B."/>
            <person name="Xu J."/>
            <person name="Minx P."/>
            <person name="Pepin K.H."/>
            <person name="Johnson M."/>
            <person name="Bhonagiri V."/>
            <person name="Nash W.E."/>
            <person name="Mardis E.R."/>
            <person name="Wilson R.K."/>
        </authorList>
    </citation>
    <scope>NUCLEOTIDE SEQUENCE [LARGE SCALE GENOMIC DNA]</scope>
    <source>
        <strain evidence="3 4">ATCC 27758</strain>
    </source>
</reference>
<name>C0BBM3_9FIRM</name>
<accession>C0BBM3</accession>
<reference evidence="3 4" key="2">
    <citation type="submission" date="2009-03" db="EMBL/GenBank/DDBJ databases">
        <title>Draft genome sequence of Coprococcus comes (ATCC 27758).</title>
        <authorList>
            <person name="Sudarsanam P."/>
            <person name="Ley R."/>
            <person name="Guruge J."/>
            <person name="Turnbaugh P.J."/>
            <person name="Mahowald M."/>
            <person name="Liep D."/>
            <person name="Gordon J."/>
        </authorList>
    </citation>
    <scope>NUCLEOTIDE SEQUENCE [LARGE SCALE GENOMIC DNA]</scope>
    <source>
        <strain evidence="3 4">ATCC 27758</strain>
    </source>
</reference>
<keyword evidence="1" id="KW-0233">DNA recombination</keyword>
<dbReference type="PROSITE" id="PS51898">
    <property type="entry name" value="TYR_RECOMBINASE"/>
    <property type="match status" value="1"/>
</dbReference>
<dbReference type="AlphaFoldDB" id="C0BBM3"/>
<dbReference type="GO" id="GO:0003677">
    <property type="term" value="F:DNA binding"/>
    <property type="evidence" value="ECO:0007669"/>
    <property type="project" value="InterPro"/>
</dbReference>
<dbReference type="GO" id="GO:0015074">
    <property type="term" value="P:DNA integration"/>
    <property type="evidence" value="ECO:0007669"/>
    <property type="project" value="InterPro"/>
</dbReference>
<comment type="caution">
    <text evidence="3">The sequence shown here is derived from an EMBL/GenBank/DDBJ whole genome shotgun (WGS) entry which is preliminary data.</text>
</comment>
<evidence type="ECO:0000313" key="3">
    <source>
        <dbReference type="EMBL" id="EEG89497.1"/>
    </source>
</evidence>
<dbReference type="Gene3D" id="1.10.443.10">
    <property type="entry name" value="Intergrase catalytic core"/>
    <property type="match status" value="1"/>
</dbReference>
<gene>
    <name evidence="3" type="ORF">COPCOM_02481</name>
</gene>
<dbReference type="Pfam" id="PF00589">
    <property type="entry name" value="Phage_integrase"/>
    <property type="match status" value="1"/>
</dbReference>